<dbReference type="OMA" id="AGTELMH"/>
<proteinExistence type="predicted"/>
<dbReference type="PROSITE" id="PS50011">
    <property type="entry name" value="PROTEIN_KINASE_DOM"/>
    <property type="match status" value="1"/>
</dbReference>
<feature type="domain" description="Protein kinase" evidence="3">
    <location>
        <begin position="1"/>
        <end position="226"/>
    </location>
</feature>
<dbReference type="InterPro" id="IPR008271">
    <property type="entry name" value="Ser/Thr_kinase_AS"/>
</dbReference>
<dbReference type="EMBL" id="KK583248">
    <property type="protein sequence ID" value="KDO23945.1"/>
    <property type="molecule type" value="Genomic_DNA"/>
</dbReference>
<dbReference type="OrthoDB" id="4062651at2759"/>
<evidence type="ECO:0000256" key="1">
    <source>
        <dbReference type="ARBA" id="ARBA00022741"/>
    </source>
</evidence>
<dbReference type="SUPFAM" id="SSF56112">
    <property type="entry name" value="Protein kinase-like (PK-like)"/>
    <property type="match status" value="1"/>
</dbReference>
<dbReference type="VEuPathDB" id="FungiDB:SPRG_10089"/>
<dbReference type="STRING" id="695850.A0A067C476"/>
<accession>A0A067C476</accession>
<dbReference type="KEGG" id="spar:SPRG_10089"/>
<dbReference type="InterPro" id="IPR000719">
    <property type="entry name" value="Prot_kinase_dom"/>
</dbReference>
<dbReference type="Gene3D" id="1.10.510.10">
    <property type="entry name" value="Transferase(Phosphotransferase) domain 1"/>
    <property type="match status" value="1"/>
</dbReference>
<dbReference type="PANTHER" id="PTHR44329">
    <property type="entry name" value="SERINE/THREONINE-PROTEIN KINASE TNNI3K-RELATED"/>
    <property type="match status" value="1"/>
</dbReference>
<keyword evidence="4" id="KW-0418">Kinase</keyword>
<dbReference type="SMART" id="SM00220">
    <property type="entry name" value="S_TKc"/>
    <property type="match status" value="1"/>
</dbReference>
<dbReference type="PROSITE" id="PS00108">
    <property type="entry name" value="PROTEIN_KINASE_ST"/>
    <property type="match status" value="1"/>
</dbReference>
<reference evidence="4 5" key="1">
    <citation type="journal article" date="2013" name="PLoS Genet.">
        <title>Distinctive expansion of potential virulence genes in the genome of the oomycete fish pathogen Saprolegnia parasitica.</title>
        <authorList>
            <person name="Jiang R.H."/>
            <person name="de Bruijn I."/>
            <person name="Haas B.J."/>
            <person name="Belmonte R."/>
            <person name="Lobach L."/>
            <person name="Christie J."/>
            <person name="van den Ackerveken G."/>
            <person name="Bottin A."/>
            <person name="Bulone V."/>
            <person name="Diaz-Moreno S.M."/>
            <person name="Dumas B."/>
            <person name="Fan L."/>
            <person name="Gaulin E."/>
            <person name="Govers F."/>
            <person name="Grenville-Briggs L.J."/>
            <person name="Horner N.R."/>
            <person name="Levin J.Z."/>
            <person name="Mammella M."/>
            <person name="Meijer H.J."/>
            <person name="Morris P."/>
            <person name="Nusbaum C."/>
            <person name="Oome S."/>
            <person name="Phillips A.J."/>
            <person name="van Rooyen D."/>
            <person name="Rzeszutek E."/>
            <person name="Saraiva M."/>
            <person name="Secombes C.J."/>
            <person name="Seidl M.F."/>
            <person name="Snel B."/>
            <person name="Stassen J.H."/>
            <person name="Sykes S."/>
            <person name="Tripathy S."/>
            <person name="van den Berg H."/>
            <person name="Vega-Arreguin J.C."/>
            <person name="Wawra S."/>
            <person name="Young S.K."/>
            <person name="Zeng Q."/>
            <person name="Dieguez-Uribeondo J."/>
            <person name="Russ C."/>
            <person name="Tyler B.M."/>
            <person name="van West P."/>
        </authorList>
    </citation>
    <scope>NUCLEOTIDE SEQUENCE [LARGE SCALE GENOMIC DNA]</scope>
    <source>
        <strain evidence="4 5">CBS 223.65</strain>
    </source>
</reference>
<protein>
    <submittedName>
        <fullName evidence="4">TKL protein kinase</fullName>
    </submittedName>
</protein>
<evidence type="ECO:0000259" key="3">
    <source>
        <dbReference type="PROSITE" id="PS50011"/>
    </source>
</evidence>
<dbReference type="PANTHER" id="PTHR44329:SF298">
    <property type="entry name" value="MIXED LINEAGE KINASE DOMAIN-LIKE PROTEIN"/>
    <property type="match status" value="1"/>
</dbReference>
<evidence type="ECO:0000256" key="2">
    <source>
        <dbReference type="ARBA" id="ARBA00022840"/>
    </source>
</evidence>
<dbReference type="GO" id="GO:0004674">
    <property type="term" value="F:protein serine/threonine kinase activity"/>
    <property type="evidence" value="ECO:0007669"/>
    <property type="project" value="TreeGrafter"/>
</dbReference>
<dbReference type="InterPro" id="IPR011009">
    <property type="entry name" value="Kinase-like_dom_sf"/>
</dbReference>
<dbReference type="GeneID" id="24132216"/>
<keyword evidence="5" id="KW-1185">Reference proteome</keyword>
<dbReference type="AlphaFoldDB" id="A0A067C476"/>
<evidence type="ECO:0000313" key="5">
    <source>
        <dbReference type="Proteomes" id="UP000030745"/>
    </source>
</evidence>
<dbReference type="GO" id="GO:0005524">
    <property type="term" value="F:ATP binding"/>
    <property type="evidence" value="ECO:0007669"/>
    <property type="project" value="UniProtKB-KW"/>
</dbReference>
<dbReference type="Pfam" id="PF00069">
    <property type="entry name" value="Pkinase"/>
    <property type="match status" value="1"/>
</dbReference>
<organism evidence="4 5">
    <name type="scientific">Saprolegnia parasitica (strain CBS 223.65)</name>
    <dbReference type="NCBI Taxonomy" id="695850"/>
    <lineage>
        <taxon>Eukaryota</taxon>
        <taxon>Sar</taxon>
        <taxon>Stramenopiles</taxon>
        <taxon>Oomycota</taxon>
        <taxon>Saprolegniomycetes</taxon>
        <taxon>Saprolegniales</taxon>
        <taxon>Saprolegniaceae</taxon>
        <taxon>Saprolegnia</taxon>
    </lineage>
</organism>
<keyword evidence="1" id="KW-0547">Nucleotide-binding</keyword>
<dbReference type="RefSeq" id="XP_012205407.1">
    <property type="nucleotide sequence ID" value="XM_012350017.1"/>
</dbReference>
<gene>
    <name evidence="4" type="ORF">SPRG_10089</name>
</gene>
<evidence type="ECO:0000313" key="4">
    <source>
        <dbReference type="EMBL" id="KDO23945.1"/>
    </source>
</evidence>
<dbReference type="InterPro" id="IPR051681">
    <property type="entry name" value="Ser/Thr_Kinases-Pseudokinases"/>
</dbReference>
<keyword evidence="2" id="KW-0067">ATP-binding</keyword>
<name>A0A067C476_SAPPC</name>
<sequence>MLGRGGCGIVFKDQLFGNDVAVKTVVNSGREAAKTLQEEIEILENNPSPYLVRLIATAGAKSDAPQLFFEYMDGGNLTSHLEKLARDEEALATYTPIEILWVVANALNDLHVKNVVHRDIKTDNILLSSKYYIKVGDVGIAKEESTNMTTGAGTSKWRAPEVLTSGSRYGTPADIYSFGILLQTLYPNPTDASTEWAQALAVKCTAIDPTRRPTAAELVDIFLPKLQSYGLECFAMYNLSCAL</sequence>
<keyword evidence="4" id="KW-0808">Transferase</keyword>
<dbReference type="Proteomes" id="UP000030745">
    <property type="component" value="Unassembled WGS sequence"/>
</dbReference>